<dbReference type="Proteomes" id="UP000198571">
    <property type="component" value="Unassembled WGS sequence"/>
</dbReference>
<dbReference type="PANTHER" id="PTHR37804">
    <property type="entry name" value="CDAA REGULATORY PROTEIN CDAR"/>
    <property type="match status" value="1"/>
</dbReference>
<organism evidence="2 3">
    <name type="scientific">Salipaludibacillus aurantiacus</name>
    <dbReference type="NCBI Taxonomy" id="1601833"/>
    <lineage>
        <taxon>Bacteria</taxon>
        <taxon>Bacillati</taxon>
        <taxon>Bacillota</taxon>
        <taxon>Bacilli</taxon>
        <taxon>Bacillales</taxon>
        <taxon>Bacillaceae</taxon>
    </lineage>
</organism>
<dbReference type="Gene3D" id="2.170.120.30">
    <property type="match status" value="2"/>
</dbReference>
<keyword evidence="3" id="KW-1185">Reference proteome</keyword>
<evidence type="ECO:0000256" key="1">
    <source>
        <dbReference type="SAM" id="MobiDB-lite"/>
    </source>
</evidence>
<dbReference type="Pfam" id="PF07949">
    <property type="entry name" value="YbbR"/>
    <property type="match status" value="3"/>
</dbReference>
<accession>A0A1H9V1Z1</accession>
<evidence type="ECO:0000313" key="3">
    <source>
        <dbReference type="Proteomes" id="UP000198571"/>
    </source>
</evidence>
<dbReference type="InterPro" id="IPR053154">
    <property type="entry name" value="c-di-AMP_regulator"/>
</dbReference>
<gene>
    <name evidence="2" type="ORF">SAMN05518684_109103</name>
</gene>
<evidence type="ECO:0000313" key="2">
    <source>
        <dbReference type="EMBL" id="SES15830.1"/>
    </source>
</evidence>
<proteinExistence type="predicted"/>
<dbReference type="InterPro" id="IPR012505">
    <property type="entry name" value="YbbR"/>
</dbReference>
<sequence length="507" mass="55473">MDKLFNKSWFIKLTSLVIAVMLFLMVNMDNTTNQPGGIPGITDGSRILEEVDLNVYYDEDRYVLTEAPETVQVTLRGPQNILTLAQVTQPQQEVFVDLEGKEAGVHYERVQHRGFPTDLNLSIVPMTVRVTIQEKQTASFPVDVELVNEGEMEEGYVAGTPEAAPSTVEVTAAQGIIDQVASARAIVDMSGRATSFEEAVPVTFYDQNGNEMELTGDPAAVEVSVPVTSPNKSVPLRIGRNGDLPAGMAIDSISINPERVTIYGPVDVINNISFIDLPNLEVGDLSGGSSYELDVPVPDGVERVDPETVTIEVETADEESRTFSDFGIQVEGLGSSQTIQFLEPEDGQFDLVVNGSQGVLGRLERPDLRAEINVNGLSAGEHEAELEITGPQNLRFPQQDMTVNFIISENTSRSGGSSVQETETGDNMGPDENNENIDDNDNSDNVTPNTNIETEEDGETNEINDNEQIEETETDEENETDENNNTEETELFNIEEEEEDGDNQNTS</sequence>
<dbReference type="PANTHER" id="PTHR37804:SF1">
    <property type="entry name" value="CDAA REGULATORY PROTEIN CDAR"/>
    <property type="match status" value="1"/>
</dbReference>
<dbReference type="Gene3D" id="2.170.120.40">
    <property type="entry name" value="YbbR-like domain"/>
    <property type="match status" value="2"/>
</dbReference>
<protein>
    <submittedName>
        <fullName evidence="2">YbbR domain-containing protein</fullName>
    </submittedName>
</protein>
<name>A0A1H9V1Z1_9BACI</name>
<feature type="compositionally biased region" description="Acidic residues" evidence="1">
    <location>
        <begin position="432"/>
        <end position="442"/>
    </location>
</feature>
<reference evidence="3" key="1">
    <citation type="submission" date="2016-10" db="EMBL/GenBank/DDBJ databases">
        <authorList>
            <person name="Varghese N."/>
            <person name="Submissions S."/>
        </authorList>
    </citation>
    <scope>NUCLEOTIDE SEQUENCE [LARGE SCALE GENOMIC DNA]</scope>
    <source>
        <strain evidence="3">S9</strain>
    </source>
</reference>
<dbReference type="AlphaFoldDB" id="A0A1H9V1Z1"/>
<feature type="region of interest" description="Disordered" evidence="1">
    <location>
        <begin position="408"/>
        <end position="507"/>
    </location>
</feature>
<feature type="compositionally biased region" description="Acidic residues" evidence="1">
    <location>
        <begin position="453"/>
        <end position="507"/>
    </location>
</feature>
<feature type="compositionally biased region" description="Polar residues" evidence="1">
    <location>
        <begin position="408"/>
        <end position="422"/>
    </location>
</feature>
<dbReference type="STRING" id="1601833.SAMN05518684_109103"/>
<dbReference type="EMBL" id="FOGT01000009">
    <property type="protein sequence ID" value="SES15830.1"/>
    <property type="molecule type" value="Genomic_DNA"/>
</dbReference>
<dbReference type="RefSeq" id="WP_177174333.1">
    <property type="nucleotide sequence ID" value="NZ_FOGT01000009.1"/>
</dbReference>